<feature type="compositionally biased region" description="Polar residues" evidence="1">
    <location>
        <begin position="951"/>
        <end position="969"/>
    </location>
</feature>
<feature type="compositionally biased region" description="Low complexity" evidence="1">
    <location>
        <begin position="1106"/>
        <end position="1115"/>
    </location>
</feature>
<protein>
    <recommendedName>
        <fullName evidence="2">Phytanoyl-CoA hydroxylase-interacting protein-like C-terminal domain-containing protein</fullName>
    </recommendedName>
</protein>
<feature type="region of interest" description="Disordered" evidence="1">
    <location>
        <begin position="1"/>
        <end position="25"/>
    </location>
</feature>
<dbReference type="Proteomes" id="UP000783686">
    <property type="component" value="Unassembled WGS sequence"/>
</dbReference>
<dbReference type="AlphaFoldDB" id="A0A811JQW4"/>
<feature type="compositionally biased region" description="Acidic residues" evidence="1">
    <location>
        <begin position="857"/>
        <end position="868"/>
    </location>
</feature>
<evidence type="ECO:0000313" key="4">
    <source>
        <dbReference type="Proteomes" id="UP000614601"/>
    </source>
</evidence>
<dbReference type="PANTHER" id="PTHR15698:SF4">
    <property type="entry name" value="PHYTANOYL-COA HYDROXYLASE-INTERACTING PROTEIN-LIKE C-TERMINAL DOMAIN-CONTAINING PROTEIN"/>
    <property type="match status" value="1"/>
</dbReference>
<feature type="compositionally biased region" description="Basic and acidic residues" evidence="1">
    <location>
        <begin position="431"/>
        <end position="440"/>
    </location>
</feature>
<feature type="compositionally biased region" description="Basic and acidic residues" evidence="1">
    <location>
        <begin position="1192"/>
        <end position="1210"/>
    </location>
</feature>
<proteinExistence type="predicted"/>
<feature type="compositionally biased region" description="Basic and acidic residues" evidence="1">
    <location>
        <begin position="839"/>
        <end position="855"/>
    </location>
</feature>
<dbReference type="OrthoDB" id="6101761at2759"/>
<dbReference type="InterPro" id="IPR042868">
    <property type="entry name" value="PHYHIP/PHYHIPL"/>
</dbReference>
<organism evidence="3 4">
    <name type="scientific">Bursaphelenchus okinawaensis</name>
    <dbReference type="NCBI Taxonomy" id="465554"/>
    <lineage>
        <taxon>Eukaryota</taxon>
        <taxon>Metazoa</taxon>
        <taxon>Ecdysozoa</taxon>
        <taxon>Nematoda</taxon>
        <taxon>Chromadorea</taxon>
        <taxon>Rhabditida</taxon>
        <taxon>Tylenchina</taxon>
        <taxon>Tylenchomorpha</taxon>
        <taxon>Aphelenchoidea</taxon>
        <taxon>Aphelenchoididae</taxon>
        <taxon>Bursaphelenchus</taxon>
    </lineage>
</organism>
<feature type="compositionally biased region" description="Basic and acidic residues" evidence="1">
    <location>
        <begin position="660"/>
        <end position="746"/>
    </location>
</feature>
<feature type="compositionally biased region" description="Basic and acidic residues" evidence="1">
    <location>
        <begin position="1031"/>
        <end position="1040"/>
    </location>
</feature>
<dbReference type="EMBL" id="CAJFDH010000001">
    <property type="protein sequence ID" value="CAD5205548.1"/>
    <property type="molecule type" value="Genomic_DNA"/>
</dbReference>
<dbReference type="InterPro" id="IPR045545">
    <property type="entry name" value="PHYIP/PHIPL_C"/>
</dbReference>
<feature type="compositionally biased region" description="Gly residues" evidence="1">
    <location>
        <begin position="1135"/>
        <end position="1148"/>
    </location>
</feature>
<feature type="region of interest" description="Disordered" evidence="1">
    <location>
        <begin position="660"/>
        <end position="752"/>
    </location>
</feature>
<dbReference type="GO" id="GO:0005737">
    <property type="term" value="C:cytoplasm"/>
    <property type="evidence" value="ECO:0007669"/>
    <property type="project" value="TreeGrafter"/>
</dbReference>
<feature type="domain" description="Phytanoyl-CoA hydroxylase-interacting protein-like C-terminal" evidence="2">
    <location>
        <begin position="197"/>
        <end position="412"/>
    </location>
</feature>
<dbReference type="Proteomes" id="UP000614601">
    <property type="component" value="Unassembled WGS sequence"/>
</dbReference>
<sequence length="1244" mass="139880">MYYDGNNTNGRRFVQQGPPRPMGPRPMPMLRPLGPRMYHPGPMMGFRPQYPPAFDAPMFRSYMPNYGFNRFETPSASMLENQRSCIGENRPDDFKRYDCFEDFSAKDYLKLDVDVSSEFCTVKWWPISKLSLLEYQYKYEVYVKGNIVKSEIFSSDINTVTLKTEPGREYKFMLFLIKKSTGKTALDGSIDFKAVYKPSEIDALFELAKRFIGQSPLQNFTELYRCKPRHYFDEIIMNRNRIMEKYIKDDNGHSASPINGKLRGLFFSAEKVDGKLPNSSPFGDVRITIPADQLIKPHFVNLYFVDFYCNSKPHYVTVVVCQKGSNPDEFCKRHTKPMELATNPFFRIVPKKEGEPGPDYYYFVSNAVHVEICYTENVPLSMGTITEVMPFGRGSSRIGGLRNNVACQICNIPTPAETPRENLKLTSEEEKVLEEAKESGNLDGNEPVARNSSSSEQAEVETLAKPQPDQLNFPRRQDRSIFGFLPPESVIRQLQRENTVRNGAVNAEMNDAVLKCVFSLVEKTANDLESYPAAMKLLDEHAGNQNSSQHFLTLVNNLRTVVLNHQQREKLVLDVAQNPAMKSYLKRYNTLRNEDLNAKRPRFDVVVDERNLMVDLEAEKEEVKKDDEVTAMFDKYYEMNETMTGNDGEEKMDVELEVDEHGLRPVDKSKEKKGQDEGKKGEDDGKEGQNEGKSDKNEDKVDVKENKVDDKAQKIDDKEKKVPENEGKSDYNDEPWSKRAENKEKQPQNYQLEPMDYEELTLADETSSAFNSPARSKNVEETLEDIFRDLDENSQTFMASYGENKEGTPTYFGIQEAAASYGEYKERRGGENEATESYEQEKEIYQGEDPDKTLTELEIDEKGDESQGEDGQKGPEEAQGSVRGQQDEFEEAQGVAEEAQAQGGQMDVEEAQVQVSQGEVEEAEDQAGPVDVEETQDQAQVSQGEVEEAQDSQGQFGQIQDPVQGQQGNLEEAQDQGIQGELEEGQDQGGIEDPAQESGVEDSFQEDQTLVEEAQDEAQKDDGQALIGLEIDEKGDEHTAQEGQDDIELVEDPVQADQGVIEATQDEDSQGQFEENTGQAQAGQGEVEEEKDQVQSQNDELEEVLDQGQVEGGQVQEKEETQAPDSQGQVEEAQGQGGVEGLVQGGQGEAEEVVQGQAYGGQDEFEEVQVQADQTVVEGHGEAEDQAQQGQHQDEEGQGHLEEAQGHAEGQDQDQGGQDQLEEAQDQAQEGQDQVEEDDLILID</sequence>
<evidence type="ECO:0000256" key="1">
    <source>
        <dbReference type="SAM" id="MobiDB-lite"/>
    </source>
</evidence>
<feature type="region of interest" description="Disordered" evidence="1">
    <location>
        <begin position="823"/>
        <end position="1244"/>
    </location>
</feature>
<reference evidence="3" key="1">
    <citation type="submission" date="2020-09" db="EMBL/GenBank/DDBJ databases">
        <authorList>
            <person name="Kikuchi T."/>
        </authorList>
    </citation>
    <scope>NUCLEOTIDE SEQUENCE</scope>
    <source>
        <strain evidence="3">SH1</strain>
    </source>
</reference>
<feature type="compositionally biased region" description="Polar residues" evidence="1">
    <location>
        <begin position="1"/>
        <end position="10"/>
    </location>
</feature>
<comment type="caution">
    <text evidence="3">The sequence shown here is derived from an EMBL/GenBank/DDBJ whole genome shotgun (WGS) entry which is preliminary data.</text>
</comment>
<name>A0A811JQW4_9BILA</name>
<feature type="region of interest" description="Disordered" evidence="1">
    <location>
        <begin position="431"/>
        <end position="474"/>
    </location>
</feature>
<evidence type="ECO:0000259" key="2">
    <source>
        <dbReference type="Pfam" id="PF19281"/>
    </source>
</evidence>
<feature type="compositionally biased region" description="Acidic residues" evidence="1">
    <location>
        <begin position="999"/>
        <end position="1016"/>
    </location>
</feature>
<gene>
    <name evidence="3" type="ORF">BOKJ2_LOCUS232</name>
</gene>
<evidence type="ECO:0000313" key="3">
    <source>
        <dbReference type="EMBL" id="CAD5205548.1"/>
    </source>
</evidence>
<accession>A0A811JQW4</accession>
<dbReference type="Pfam" id="PF19281">
    <property type="entry name" value="PHYHIP_C"/>
    <property type="match status" value="1"/>
</dbReference>
<dbReference type="PANTHER" id="PTHR15698">
    <property type="entry name" value="PROTEIN CBG15099"/>
    <property type="match status" value="1"/>
</dbReference>
<dbReference type="EMBL" id="CAJFCW020000001">
    <property type="protein sequence ID" value="CAG9078006.1"/>
    <property type="molecule type" value="Genomic_DNA"/>
</dbReference>
<feature type="compositionally biased region" description="Acidic residues" evidence="1">
    <location>
        <begin position="919"/>
        <end position="936"/>
    </location>
</feature>
<keyword evidence="4" id="KW-1185">Reference proteome</keyword>
<feature type="compositionally biased region" description="Low complexity" evidence="1">
    <location>
        <begin position="892"/>
        <end position="905"/>
    </location>
</feature>
<feature type="compositionally biased region" description="Acidic residues" evidence="1">
    <location>
        <begin position="1233"/>
        <end position="1244"/>
    </location>
</feature>